<evidence type="ECO:0000256" key="4">
    <source>
        <dbReference type="ARBA" id="ARBA00023015"/>
    </source>
</evidence>
<reference evidence="12 13" key="1">
    <citation type="submission" date="2018-10" db="EMBL/GenBank/DDBJ databases">
        <title>Genomic Encyclopedia of Type Strains, Phase IV (KMG-IV): sequencing the most valuable type-strain genomes for metagenomic binning, comparative biology and taxonomic classification.</title>
        <authorList>
            <person name="Goeker M."/>
        </authorList>
    </citation>
    <scope>NUCLEOTIDE SEQUENCE [LARGE SCALE GENOMIC DNA]</scope>
    <source>
        <strain evidence="12 13">DSM 22653</strain>
    </source>
</reference>
<dbReference type="GO" id="GO:1900079">
    <property type="term" value="P:regulation of arginine biosynthetic process"/>
    <property type="evidence" value="ECO:0007669"/>
    <property type="project" value="UniProtKB-UniRule"/>
</dbReference>
<comment type="caution">
    <text evidence="12">The sequence shown here is derived from an EMBL/GenBank/DDBJ whole genome shotgun (WGS) entry which is preliminary data.</text>
</comment>
<dbReference type="GO" id="GO:0003677">
    <property type="term" value="F:DNA binding"/>
    <property type="evidence" value="ECO:0007669"/>
    <property type="project" value="UniProtKB-KW"/>
</dbReference>
<evidence type="ECO:0000313" key="12">
    <source>
        <dbReference type="EMBL" id="RKQ88727.1"/>
    </source>
</evidence>
<dbReference type="UniPathway" id="UPA00068"/>
<evidence type="ECO:0000256" key="6">
    <source>
        <dbReference type="ARBA" id="ARBA00023163"/>
    </source>
</evidence>
<keyword evidence="7" id="KW-0678">Repressor</keyword>
<feature type="compositionally biased region" description="Acidic residues" evidence="9">
    <location>
        <begin position="156"/>
        <end position="173"/>
    </location>
</feature>
<dbReference type="Proteomes" id="UP000267019">
    <property type="component" value="Unassembled WGS sequence"/>
</dbReference>
<keyword evidence="7" id="KW-0055">Arginine biosynthesis</keyword>
<evidence type="ECO:0000256" key="1">
    <source>
        <dbReference type="ARBA" id="ARBA00004496"/>
    </source>
</evidence>
<comment type="function">
    <text evidence="7">Regulates arginine biosynthesis genes.</text>
</comment>
<dbReference type="OrthoDB" id="9807089at2"/>
<evidence type="ECO:0000259" key="10">
    <source>
        <dbReference type="Pfam" id="PF01316"/>
    </source>
</evidence>
<dbReference type="AlphaFoldDB" id="A0A660L459"/>
<evidence type="ECO:0000256" key="5">
    <source>
        <dbReference type="ARBA" id="ARBA00023125"/>
    </source>
</evidence>
<feature type="region of interest" description="Disordered" evidence="9">
    <location>
        <begin position="152"/>
        <end position="173"/>
    </location>
</feature>
<feature type="domain" description="Arginine repressor C-terminal" evidence="11">
    <location>
        <begin position="80"/>
        <end position="146"/>
    </location>
</feature>
<dbReference type="SUPFAM" id="SSF46785">
    <property type="entry name" value="Winged helix' DNA-binding domain"/>
    <property type="match status" value="1"/>
</dbReference>
<dbReference type="HAMAP" id="MF_00173">
    <property type="entry name" value="Arg_repressor"/>
    <property type="match status" value="1"/>
</dbReference>
<dbReference type="GO" id="GO:0005737">
    <property type="term" value="C:cytoplasm"/>
    <property type="evidence" value="ECO:0007669"/>
    <property type="project" value="UniProtKB-SubCell"/>
</dbReference>
<sequence length="173" mass="19462">MEKERRQLLIREIVSRHAVETQEALAEHLRRRGIHVTQATISRDIKELGLIKIPIGEGRYRYALPLENPLRSEERLRSMLRDVLVRVARVDNLIVLRTLPGNAHAVGVLIDAQEWEEILGTICGDDTCLLICKDHAAARTVERRLLERSAAVSGMADEEGESPLEEGETGDTL</sequence>
<dbReference type="GO" id="GO:0034618">
    <property type="term" value="F:arginine binding"/>
    <property type="evidence" value="ECO:0007669"/>
    <property type="project" value="InterPro"/>
</dbReference>
<keyword evidence="13" id="KW-1185">Reference proteome</keyword>
<comment type="subcellular location">
    <subcellularLocation>
        <location evidence="1 7">Cytoplasm</location>
    </subcellularLocation>
</comment>
<evidence type="ECO:0000256" key="8">
    <source>
        <dbReference type="NCBIfam" id="TIGR01529"/>
    </source>
</evidence>
<dbReference type="SUPFAM" id="SSF55252">
    <property type="entry name" value="C-terminal domain of arginine repressor"/>
    <property type="match status" value="1"/>
</dbReference>
<dbReference type="NCBIfam" id="NF003281">
    <property type="entry name" value="PRK04280.1"/>
    <property type="match status" value="1"/>
</dbReference>
<dbReference type="Pfam" id="PF02863">
    <property type="entry name" value="Arg_repressor_C"/>
    <property type="match status" value="1"/>
</dbReference>
<dbReference type="PRINTS" id="PR01467">
    <property type="entry name" value="ARGREPRESSOR"/>
</dbReference>
<dbReference type="PANTHER" id="PTHR34471:SF1">
    <property type="entry name" value="ARGININE REPRESSOR"/>
    <property type="match status" value="1"/>
</dbReference>
<dbReference type="GO" id="GO:0051259">
    <property type="term" value="P:protein complex oligomerization"/>
    <property type="evidence" value="ECO:0007669"/>
    <property type="project" value="InterPro"/>
</dbReference>
<dbReference type="InterPro" id="IPR020900">
    <property type="entry name" value="Arg_repress_DNA-bd"/>
</dbReference>
<dbReference type="RefSeq" id="WP_121443635.1">
    <property type="nucleotide sequence ID" value="NZ_RBIJ01000001.1"/>
</dbReference>
<dbReference type="Gene3D" id="1.10.10.10">
    <property type="entry name" value="Winged helix-like DNA-binding domain superfamily/Winged helix DNA-binding domain"/>
    <property type="match status" value="1"/>
</dbReference>
<dbReference type="InterPro" id="IPR036251">
    <property type="entry name" value="Arg_repress_C_sf"/>
</dbReference>
<evidence type="ECO:0000256" key="3">
    <source>
        <dbReference type="ARBA" id="ARBA00022490"/>
    </source>
</evidence>
<dbReference type="PANTHER" id="PTHR34471">
    <property type="entry name" value="ARGININE REPRESSOR"/>
    <property type="match status" value="1"/>
</dbReference>
<accession>A0A660L459</accession>
<dbReference type="EMBL" id="RBIJ01000001">
    <property type="protein sequence ID" value="RKQ88727.1"/>
    <property type="molecule type" value="Genomic_DNA"/>
</dbReference>
<keyword evidence="3 7" id="KW-0963">Cytoplasm</keyword>
<dbReference type="GO" id="GO:0006526">
    <property type="term" value="P:L-arginine biosynthetic process"/>
    <property type="evidence" value="ECO:0007669"/>
    <property type="project" value="UniProtKB-UniPathway"/>
</dbReference>
<evidence type="ECO:0000256" key="7">
    <source>
        <dbReference type="HAMAP-Rule" id="MF_00173"/>
    </source>
</evidence>
<organism evidence="12 13">
    <name type="scientific">Brockia lithotrophica</name>
    <dbReference type="NCBI Taxonomy" id="933949"/>
    <lineage>
        <taxon>Bacteria</taxon>
        <taxon>Bacillati</taxon>
        <taxon>Bacillota</taxon>
        <taxon>Bacilli</taxon>
        <taxon>Bacillales</taxon>
        <taxon>Bacillales Family X. Incertae Sedis</taxon>
        <taxon>Brockia</taxon>
    </lineage>
</organism>
<proteinExistence type="inferred from homology"/>
<dbReference type="InterPro" id="IPR001669">
    <property type="entry name" value="Arg_repress"/>
</dbReference>
<evidence type="ECO:0000259" key="11">
    <source>
        <dbReference type="Pfam" id="PF02863"/>
    </source>
</evidence>
<dbReference type="Pfam" id="PF01316">
    <property type="entry name" value="Arg_repressor"/>
    <property type="match status" value="1"/>
</dbReference>
<dbReference type="GO" id="GO:0003700">
    <property type="term" value="F:DNA-binding transcription factor activity"/>
    <property type="evidence" value="ECO:0007669"/>
    <property type="project" value="UniProtKB-UniRule"/>
</dbReference>
<dbReference type="NCBIfam" id="TIGR01529">
    <property type="entry name" value="argR_whole"/>
    <property type="match status" value="1"/>
</dbReference>
<gene>
    <name evidence="7" type="primary">argR</name>
    <name evidence="12" type="ORF">C7438_0368</name>
</gene>
<keyword evidence="6 7" id="KW-0804">Transcription</keyword>
<name>A0A660L459_9BACL</name>
<comment type="similarity">
    <text evidence="2 7">Belongs to the ArgR family.</text>
</comment>
<dbReference type="InterPro" id="IPR020899">
    <property type="entry name" value="Arg_repress_C"/>
</dbReference>
<comment type="pathway">
    <text evidence="7">Amino-acid biosynthesis; L-arginine biosynthesis [regulation].</text>
</comment>
<dbReference type="Gene3D" id="3.30.1360.40">
    <property type="match status" value="1"/>
</dbReference>
<keyword evidence="7" id="KW-0028">Amino-acid biosynthesis</keyword>
<dbReference type="InterPro" id="IPR036388">
    <property type="entry name" value="WH-like_DNA-bd_sf"/>
</dbReference>
<evidence type="ECO:0000313" key="13">
    <source>
        <dbReference type="Proteomes" id="UP000267019"/>
    </source>
</evidence>
<evidence type="ECO:0000256" key="9">
    <source>
        <dbReference type="SAM" id="MobiDB-lite"/>
    </source>
</evidence>
<dbReference type="InterPro" id="IPR036390">
    <property type="entry name" value="WH_DNA-bd_sf"/>
</dbReference>
<feature type="domain" description="Arginine repressor DNA-binding" evidence="10">
    <location>
        <begin position="1"/>
        <end position="68"/>
    </location>
</feature>
<keyword evidence="4 7" id="KW-0805">Transcription regulation</keyword>
<protein>
    <recommendedName>
        <fullName evidence="7 8">Arginine repressor</fullName>
    </recommendedName>
</protein>
<keyword evidence="5 7" id="KW-0238">DNA-binding</keyword>
<evidence type="ECO:0000256" key="2">
    <source>
        <dbReference type="ARBA" id="ARBA00008316"/>
    </source>
</evidence>